<evidence type="ECO:0000313" key="7">
    <source>
        <dbReference type="Proteomes" id="UP001151002"/>
    </source>
</evidence>
<dbReference type="InterPro" id="IPR036271">
    <property type="entry name" value="Tet_transcr_reg_TetR-rel_C_sf"/>
</dbReference>
<comment type="caution">
    <text evidence="6">The sequence shown here is derived from an EMBL/GenBank/DDBJ whole genome shotgun (WGS) entry which is preliminary data.</text>
</comment>
<evidence type="ECO:0000259" key="5">
    <source>
        <dbReference type="PROSITE" id="PS50977"/>
    </source>
</evidence>
<dbReference type="PANTHER" id="PTHR30055:SF148">
    <property type="entry name" value="TETR-FAMILY TRANSCRIPTIONAL REGULATOR"/>
    <property type="match status" value="1"/>
</dbReference>
<keyword evidence="3" id="KW-0804">Transcription</keyword>
<name>A0ABT4BAY7_9ACTN</name>
<dbReference type="PROSITE" id="PS01081">
    <property type="entry name" value="HTH_TETR_1"/>
    <property type="match status" value="1"/>
</dbReference>
<gene>
    <name evidence="6" type="ORF">OWR29_37310</name>
</gene>
<reference evidence="6" key="1">
    <citation type="submission" date="2022-11" db="EMBL/GenBank/DDBJ databases">
        <authorList>
            <person name="Somphong A."/>
            <person name="Phongsopitanun W."/>
        </authorList>
    </citation>
    <scope>NUCLEOTIDE SEQUENCE</scope>
    <source>
        <strain evidence="6">Pm04-4</strain>
    </source>
</reference>
<proteinExistence type="predicted"/>
<keyword evidence="2 4" id="KW-0238">DNA-binding</keyword>
<dbReference type="SUPFAM" id="SSF48498">
    <property type="entry name" value="Tetracyclin repressor-like, C-terminal domain"/>
    <property type="match status" value="1"/>
</dbReference>
<dbReference type="Pfam" id="PF00440">
    <property type="entry name" value="TetR_N"/>
    <property type="match status" value="1"/>
</dbReference>
<dbReference type="EMBL" id="JAPNTZ010000016">
    <property type="protein sequence ID" value="MCY1143694.1"/>
    <property type="molecule type" value="Genomic_DNA"/>
</dbReference>
<dbReference type="Gene3D" id="1.10.357.10">
    <property type="entry name" value="Tetracycline Repressor, domain 2"/>
    <property type="match status" value="1"/>
</dbReference>
<sequence length="182" mass="19787">MILEAALDVLAETGYDGMTVDMVAVRAGAARATVYRRWPTKIDLVLHAVRRLAPGRVDVDQLPDTGSLRGDCIALMQPDTSEEAERRVRAISGLQSIAGRDERIAAVLADGGMQPWIDANRVLIQRAVDRKEYGPVDVDTLAQMLPLMCTCRVAVQQLPITPEYAIGLIDAILLPAMRGAQP</sequence>
<evidence type="ECO:0000256" key="2">
    <source>
        <dbReference type="ARBA" id="ARBA00023125"/>
    </source>
</evidence>
<evidence type="ECO:0000256" key="4">
    <source>
        <dbReference type="PROSITE-ProRule" id="PRU00335"/>
    </source>
</evidence>
<protein>
    <submittedName>
        <fullName evidence="6">TetR/AcrR family transcriptional regulator C-terminal ligand-binding domain-containing protein</fullName>
    </submittedName>
</protein>
<dbReference type="SUPFAM" id="SSF46689">
    <property type="entry name" value="Homeodomain-like"/>
    <property type="match status" value="1"/>
</dbReference>
<dbReference type="PROSITE" id="PS50977">
    <property type="entry name" value="HTH_TETR_2"/>
    <property type="match status" value="1"/>
</dbReference>
<dbReference type="InterPro" id="IPR009057">
    <property type="entry name" value="Homeodomain-like_sf"/>
</dbReference>
<keyword evidence="1" id="KW-0805">Transcription regulation</keyword>
<dbReference type="InterPro" id="IPR023772">
    <property type="entry name" value="DNA-bd_HTH_TetR-type_CS"/>
</dbReference>
<dbReference type="PANTHER" id="PTHR30055">
    <property type="entry name" value="HTH-TYPE TRANSCRIPTIONAL REGULATOR RUTR"/>
    <property type="match status" value="1"/>
</dbReference>
<dbReference type="Gene3D" id="1.10.10.60">
    <property type="entry name" value="Homeodomain-like"/>
    <property type="match status" value="1"/>
</dbReference>
<dbReference type="InterPro" id="IPR050109">
    <property type="entry name" value="HTH-type_TetR-like_transc_reg"/>
</dbReference>
<dbReference type="Proteomes" id="UP001151002">
    <property type="component" value="Unassembled WGS sequence"/>
</dbReference>
<organism evidence="6 7">
    <name type="scientific">Paractinoplanes pyxinae</name>
    <dbReference type="NCBI Taxonomy" id="2997416"/>
    <lineage>
        <taxon>Bacteria</taxon>
        <taxon>Bacillati</taxon>
        <taxon>Actinomycetota</taxon>
        <taxon>Actinomycetes</taxon>
        <taxon>Micromonosporales</taxon>
        <taxon>Micromonosporaceae</taxon>
        <taxon>Paractinoplanes</taxon>
    </lineage>
</organism>
<dbReference type="RefSeq" id="WP_267568224.1">
    <property type="nucleotide sequence ID" value="NZ_JAPNTZ010000016.1"/>
</dbReference>
<dbReference type="Pfam" id="PF16859">
    <property type="entry name" value="TetR_C_11"/>
    <property type="match status" value="1"/>
</dbReference>
<evidence type="ECO:0000313" key="6">
    <source>
        <dbReference type="EMBL" id="MCY1143694.1"/>
    </source>
</evidence>
<accession>A0ABT4BAY7</accession>
<evidence type="ECO:0000256" key="1">
    <source>
        <dbReference type="ARBA" id="ARBA00023015"/>
    </source>
</evidence>
<dbReference type="InterPro" id="IPR001647">
    <property type="entry name" value="HTH_TetR"/>
</dbReference>
<feature type="domain" description="HTH tetR-type" evidence="5">
    <location>
        <begin position="1"/>
        <end position="56"/>
    </location>
</feature>
<dbReference type="PRINTS" id="PR00455">
    <property type="entry name" value="HTHTETR"/>
</dbReference>
<feature type="DNA-binding region" description="H-T-H motif" evidence="4">
    <location>
        <begin position="19"/>
        <end position="38"/>
    </location>
</feature>
<keyword evidence="7" id="KW-1185">Reference proteome</keyword>
<evidence type="ECO:0000256" key="3">
    <source>
        <dbReference type="ARBA" id="ARBA00023163"/>
    </source>
</evidence>
<dbReference type="InterPro" id="IPR011075">
    <property type="entry name" value="TetR_C"/>
</dbReference>